<dbReference type="GO" id="GO:0015031">
    <property type="term" value="P:protein transport"/>
    <property type="evidence" value="ECO:0007669"/>
    <property type="project" value="TreeGrafter"/>
</dbReference>
<dbReference type="SMART" id="SM01017">
    <property type="entry name" value="Arrestin_C"/>
    <property type="match status" value="1"/>
</dbReference>
<accession>A0A8B7YVU9</accession>
<feature type="domain" description="Arrestin C-terminal-like" evidence="3">
    <location>
        <begin position="174"/>
        <end position="305"/>
    </location>
</feature>
<dbReference type="OMA" id="HTHYHAT"/>
<dbReference type="PANTHER" id="PTHR11188">
    <property type="entry name" value="ARRESTIN DOMAIN CONTAINING PROTEIN"/>
    <property type="match status" value="1"/>
</dbReference>
<dbReference type="InterPro" id="IPR011021">
    <property type="entry name" value="Arrestin-like_N"/>
</dbReference>
<proteinExistence type="inferred from homology"/>
<sequence length="512" mass="55858">MGKLTVFEVVFDGDNVDVFSSGEVVNGYIRVVLTAPKDDVTAIKLKFKGKAHTHWTEGSEDEEESYSASETYFKEKIVCWGKDDKTRRCLEAGEHRFPFSFKIPDIPLPFPFESSLGWIRYKVKCKIDRPSKFDHHTERLFTVTGQPIDLRAMPNAMHPVRREDTKSVCCLCCETGPIITKASTDKAGYVPGETMYVSGTVENNSNRRILHLTVRLKQWVRYFSSGGHSTRREYNVINERAPGCEEGEVARMDWKPHVIPSIPPTGPQGCRIMRIEYVVHFEGDVENTPFDANVYLPITIGTVPVYRPPYQDPSGVIVQQPTSSGPPPPSYEIALEGLQEVPSKSGYDYTFGKLMYAPQYPTYNLPAQPPAWDPMHPPPVQDPTYPPGGYPPPSDPTYPPAFGAGYPPPGVPEGYPPPSAPQTYPPPAGGTGYPPPEGDAGYPPPAGTQGYPPPADGEGYPPPAGAGDEGQPPPVGSEDHTAAAGGGGEGSTDEKPPAEGTEVIELEKIEIS</sequence>
<feature type="compositionally biased region" description="Pro residues" evidence="2">
    <location>
        <begin position="406"/>
        <end position="464"/>
    </location>
</feature>
<feature type="compositionally biased region" description="Pro residues" evidence="2">
    <location>
        <begin position="372"/>
        <end position="399"/>
    </location>
</feature>
<dbReference type="Pfam" id="PF02752">
    <property type="entry name" value="Arrestin_C"/>
    <property type="match status" value="1"/>
</dbReference>
<dbReference type="Pfam" id="PF00339">
    <property type="entry name" value="Arrestin_N"/>
    <property type="match status" value="1"/>
</dbReference>
<gene>
    <name evidence="5" type="primary">LOC110982938</name>
</gene>
<name>A0A8B7YVU9_ACAPL</name>
<dbReference type="AlphaFoldDB" id="A0A8B7YVU9"/>
<comment type="similarity">
    <text evidence="1">Belongs to the arrestin family.</text>
</comment>
<dbReference type="OrthoDB" id="2333384at2759"/>
<dbReference type="KEGG" id="aplc:110982938"/>
<dbReference type="GO" id="GO:0005737">
    <property type="term" value="C:cytoplasm"/>
    <property type="evidence" value="ECO:0007669"/>
    <property type="project" value="TreeGrafter"/>
</dbReference>
<keyword evidence="4" id="KW-1185">Reference proteome</keyword>
<dbReference type="PANTHER" id="PTHR11188:SF176">
    <property type="entry name" value="ARRESTIN DOMAIN-CONTAINING PROTEIN 1"/>
    <property type="match status" value="1"/>
</dbReference>
<dbReference type="GeneID" id="110982938"/>
<dbReference type="InterPro" id="IPR014756">
    <property type="entry name" value="Ig_E-set"/>
</dbReference>
<dbReference type="InterPro" id="IPR011022">
    <property type="entry name" value="Arrestin_C-like"/>
</dbReference>
<evidence type="ECO:0000313" key="4">
    <source>
        <dbReference type="Proteomes" id="UP000694845"/>
    </source>
</evidence>
<dbReference type="RefSeq" id="XP_022097439.1">
    <property type="nucleotide sequence ID" value="XM_022241747.1"/>
</dbReference>
<dbReference type="SUPFAM" id="SSF81296">
    <property type="entry name" value="E set domains"/>
    <property type="match status" value="2"/>
</dbReference>
<reference evidence="5" key="1">
    <citation type="submission" date="2025-08" db="UniProtKB">
        <authorList>
            <consortium name="RefSeq"/>
        </authorList>
    </citation>
    <scope>IDENTIFICATION</scope>
</reference>
<dbReference type="Proteomes" id="UP000694845">
    <property type="component" value="Unplaced"/>
</dbReference>
<protein>
    <submittedName>
        <fullName evidence="5">Arrestin domain-containing protein 3-like</fullName>
    </submittedName>
</protein>
<organism evidence="4 5">
    <name type="scientific">Acanthaster planci</name>
    <name type="common">Crown-of-thorns starfish</name>
    <dbReference type="NCBI Taxonomy" id="133434"/>
    <lineage>
        <taxon>Eukaryota</taxon>
        <taxon>Metazoa</taxon>
        <taxon>Echinodermata</taxon>
        <taxon>Eleutherozoa</taxon>
        <taxon>Asterozoa</taxon>
        <taxon>Asteroidea</taxon>
        <taxon>Valvatacea</taxon>
        <taxon>Valvatida</taxon>
        <taxon>Acanthasteridae</taxon>
        <taxon>Acanthaster</taxon>
    </lineage>
</organism>
<dbReference type="InterPro" id="IPR050357">
    <property type="entry name" value="Arrestin_domain-protein"/>
</dbReference>
<evidence type="ECO:0000256" key="2">
    <source>
        <dbReference type="SAM" id="MobiDB-lite"/>
    </source>
</evidence>
<dbReference type="Gene3D" id="2.60.40.640">
    <property type="match status" value="2"/>
</dbReference>
<evidence type="ECO:0000313" key="5">
    <source>
        <dbReference type="RefSeq" id="XP_022097439.1"/>
    </source>
</evidence>
<evidence type="ECO:0000259" key="3">
    <source>
        <dbReference type="SMART" id="SM01017"/>
    </source>
</evidence>
<feature type="region of interest" description="Disordered" evidence="2">
    <location>
        <begin position="372"/>
        <end position="512"/>
    </location>
</feature>
<evidence type="ECO:0000256" key="1">
    <source>
        <dbReference type="ARBA" id="ARBA00005298"/>
    </source>
</evidence>
<dbReference type="InterPro" id="IPR014752">
    <property type="entry name" value="Arrestin-like_C"/>
</dbReference>